<dbReference type="Proteomes" id="UP000580250">
    <property type="component" value="Unassembled WGS sequence"/>
</dbReference>
<dbReference type="AlphaFoldDB" id="A0A6V7XVZ6"/>
<evidence type="ECO:0000313" key="3">
    <source>
        <dbReference type="Proteomes" id="UP000580250"/>
    </source>
</evidence>
<dbReference type="OrthoDB" id="5875955at2759"/>
<gene>
    <name evidence="2" type="ORF">MENT_LOCUS57176</name>
</gene>
<reference evidence="2 3" key="1">
    <citation type="submission" date="2020-08" db="EMBL/GenBank/DDBJ databases">
        <authorList>
            <person name="Koutsovoulos G."/>
            <person name="Danchin GJ E."/>
        </authorList>
    </citation>
    <scope>NUCLEOTIDE SEQUENCE [LARGE SCALE GENOMIC DNA]</scope>
</reference>
<proteinExistence type="predicted"/>
<feature type="compositionally biased region" description="Polar residues" evidence="1">
    <location>
        <begin position="464"/>
        <end position="476"/>
    </location>
</feature>
<accession>A0A6V7XVZ6</accession>
<protein>
    <submittedName>
        <fullName evidence="2">Uncharacterized protein</fullName>
    </submittedName>
</protein>
<feature type="region of interest" description="Disordered" evidence="1">
    <location>
        <begin position="382"/>
        <end position="496"/>
    </location>
</feature>
<comment type="caution">
    <text evidence="2">The sequence shown here is derived from an EMBL/GenBank/DDBJ whole genome shotgun (WGS) entry which is preliminary data.</text>
</comment>
<organism evidence="2 3">
    <name type="scientific">Meloidogyne enterolobii</name>
    <name type="common">Root-knot nematode worm</name>
    <name type="synonym">Meloidogyne mayaguensis</name>
    <dbReference type="NCBI Taxonomy" id="390850"/>
    <lineage>
        <taxon>Eukaryota</taxon>
        <taxon>Metazoa</taxon>
        <taxon>Ecdysozoa</taxon>
        <taxon>Nematoda</taxon>
        <taxon>Chromadorea</taxon>
        <taxon>Rhabditida</taxon>
        <taxon>Tylenchina</taxon>
        <taxon>Tylenchomorpha</taxon>
        <taxon>Tylenchoidea</taxon>
        <taxon>Meloidogynidae</taxon>
        <taxon>Meloidogyninae</taxon>
        <taxon>Meloidogyne</taxon>
    </lineage>
</organism>
<feature type="compositionally biased region" description="Pro residues" evidence="1">
    <location>
        <begin position="404"/>
        <end position="413"/>
    </location>
</feature>
<name>A0A6V7XVZ6_MELEN</name>
<evidence type="ECO:0000256" key="1">
    <source>
        <dbReference type="SAM" id="MobiDB-lite"/>
    </source>
</evidence>
<sequence>MSNSFFVFLPSNIPDYPDNRPNKFRVHLPKPLYFSGNWVCGLHSINYPYSWAATIGTLDDQWIDIHFKDNLGMAKVLRVPVPKASHTTVEKLHEFLISTLQHQSETYGASPLEKPEDLVDLPSLKRQRNKRSLEELRQIRVGIIPKVDEVFIDYPDQYWDQIKILKDKLKEDSKSLDEFKLRTDQEQDETIKSEMTTTFWNLSYKRSALESRIRKLEEEAKRRDFEKNNSDVNIVVDFFETYPENYNEILIIDHLKLIALFIEDRKEKHLQLEGVNLLDAAVLRRDKQKTVKQYNRENYTTHKDYVDKFFSDNPDYWPAIRSNFYGLIATYQEISNAKTLYDEETDEDRKKEFNSKIDGLKRLVNYRMDRFRALEFEGIARDKETEDEPYRPPPLPTYTDIHPPTTPSTPPMPTQQTSLNSLPGYTSPTKPVSQDQQKADISEQLPLPPVIIEPPKPTDIPKPSLSTPETTTSVQPSRPEPTTEDLSKLPLLPTPEETFSDPLWTEEMEQILTTVLGRTPTRQARINYLPNMPALLRQYGRLKKDKVDASVQKQIIDSIEILYHKDFERFKVQFTHTSIKYLSFSPQLGYVLGFENTNMVQNREIAKYGCDLRGGFSSFAVYTKGLTENMIIGNSLSSLLRVVSVAGAKPGEYNENIYDSPIYARVLPKEVNEIEIEIRTMDNGRLVPFSFGTVLIVLIFKKVINF</sequence>
<feature type="compositionally biased region" description="Polar residues" evidence="1">
    <location>
        <begin position="419"/>
        <end position="436"/>
    </location>
</feature>
<evidence type="ECO:0000313" key="2">
    <source>
        <dbReference type="EMBL" id="CAD2203484.1"/>
    </source>
</evidence>
<dbReference type="EMBL" id="CAJEWN010002399">
    <property type="protein sequence ID" value="CAD2203484.1"/>
    <property type="molecule type" value="Genomic_DNA"/>
</dbReference>
<feature type="compositionally biased region" description="Pro residues" evidence="1">
    <location>
        <begin position="446"/>
        <end position="460"/>
    </location>
</feature>